<keyword evidence="2" id="KW-1185">Reference proteome</keyword>
<accession>A0AC60QYU8</accession>
<dbReference type="Proteomes" id="UP000805193">
    <property type="component" value="Unassembled WGS sequence"/>
</dbReference>
<protein>
    <submittedName>
        <fullName evidence="1">Uncharacterized protein</fullName>
    </submittedName>
</protein>
<proteinExistence type="predicted"/>
<gene>
    <name evidence="1" type="ORF">HPB47_013858</name>
</gene>
<name>A0AC60QYU8_IXOPE</name>
<evidence type="ECO:0000313" key="2">
    <source>
        <dbReference type="Proteomes" id="UP000805193"/>
    </source>
</evidence>
<reference evidence="1 2" key="1">
    <citation type="journal article" date="2020" name="Cell">
        <title>Large-Scale Comparative Analyses of Tick Genomes Elucidate Their Genetic Diversity and Vector Capacities.</title>
        <authorList>
            <consortium name="Tick Genome and Microbiome Consortium (TIGMIC)"/>
            <person name="Jia N."/>
            <person name="Wang J."/>
            <person name="Shi W."/>
            <person name="Du L."/>
            <person name="Sun Y."/>
            <person name="Zhan W."/>
            <person name="Jiang J.F."/>
            <person name="Wang Q."/>
            <person name="Zhang B."/>
            <person name="Ji P."/>
            <person name="Bell-Sakyi L."/>
            <person name="Cui X.M."/>
            <person name="Yuan T.T."/>
            <person name="Jiang B.G."/>
            <person name="Yang W.F."/>
            <person name="Lam T.T."/>
            <person name="Chang Q.C."/>
            <person name="Ding S.J."/>
            <person name="Wang X.J."/>
            <person name="Zhu J.G."/>
            <person name="Ruan X.D."/>
            <person name="Zhao L."/>
            <person name="Wei J.T."/>
            <person name="Ye R.Z."/>
            <person name="Que T.C."/>
            <person name="Du C.H."/>
            <person name="Zhou Y.H."/>
            <person name="Cheng J.X."/>
            <person name="Dai P.F."/>
            <person name="Guo W.B."/>
            <person name="Han X.H."/>
            <person name="Huang E.J."/>
            <person name="Li L.F."/>
            <person name="Wei W."/>
            <person name="Gao Y.C."/>
            <person name="Liu J.Z."/>
            <person name="Shao H.Z."/>
            <person name="Wang X."/>
            <person name="Wang C.C."/>
            <person name="Yang T.C."/>
            <person name="Huo Q.B."/>
            <person name="Li W."/>
            <person name="Chen H.Y."/>
            <person name="Chen S.E."/>
            <person name="Zhou L.G."/>
            <person name="Ni X.B."/>
            <person name="Tian J.H."/>
            <person name="Sheng Y."/>
            <person name="Liu T."/>
            <person name="Pan Y.S."/>
            <person name="Xia L.Y."/>
            <person name="Li J."/>
            <person name="Zhao F."/>
            <person name="Cao W.C."/>
        </authorList>
    </citation>
    <scope>NUCLEOTIDE SEQUENCE [LARGE SCALE GENOMIC DNA]</scope>
    <source>
        <strain evidence="1">Iper-2018</strain>
    </source>
</reference>
<comment type="caution">
    <text evidence="1">The sequence shown here is derived from an EMBL/GenBank/DDBJ whole genome shotgun (WGS) entry which is preliminary data.</text>
</comment>
<evidence type="ECO:0000313" key="1">
    <source>
        <dbReference type="EMBL" id="KAG0444382.1"/>
    </source>
</evidence>
<sequence>MECLASLKTNVESLLDLPSKIDQLLTLKPVVENLKSTVTEVQKFIDFLSDRNSVGPLLLVARKVIMTKRKTADGDQPVDRKLVAVGDGSCGKTCLLISYCSEEFPTSYVPTVFETYSSIVQWCQQRVRLSLWDTAGEEDYDRLRPLSYSQASAVLVCFALDNRDSFVNVEFKWEPEIRHYLPKVPIVLVGNKLDLRDSHVAPEVRPRNYKPPVSTREGRSLAERIRASAYVECSALTRQGIPEVFDAAIKASLQSVGRRLENFSPAK</sequence>
<organism evidence="1 2">
    <name type="scientific">Ixodes persulcatus</name>
    <name type="common">Taiga tick</name>
    <dbReference type="NCBI Taxonomy" id="34615"/>
    <lineage>
        <taxon>Eukaryota</taxon>
        <taxon>Metazoa</taxon>
        <taxon>Ecdysozoa</taxon>
        <taxon>Arthropoda</taxon>
        <taxon>Chelicerata</taxon>
        <taxon>Arachnida</taxon>
        <taxon>Acari</taxon>
        <taxon>Parasitiformes</taxon>
        <taxon>Ixodida</taxon>
        <taxon>Ixodoidea</taxon>
        <taxon>Ixodidae</taxon>
        <taxon>Ixodinae</taxon>
        <taxon>Ixodes</taxon>
    </lineage>
</organism>
<dbReference type="EMBL" id="JABSTQ010002105">
    <property type="protein sequence ID" value="KAG0444382.1"/>
    <property type="molecule type" value="Genomic_DNA"/>
</dbReference>